<comment type="subcellular location">
    <subcellularLocation>
        <location evidence="1">Cell membrane</location>
        <topology evidence="1">Multi-pass membrane protein</topology>
    </subcellularLocation>
</comment>
<keyword evidence="4 7" id="KW-1133">Transmembrane helix</keyword>
<keyword evidence="5 7" id="KW-0472">Membrane</keyword>
<evidence type="ECO:0000313" key="8">
    <source>
        <dbReference type="EMBL" id="NEL54242.1"/>
    </source>
</evidence>
<name>A0A7K3WCP8_9ACTN</name>
<evidence type="ECO:0000256" key="5">
    <source>
        <dbReference type="ARBA" id="ARBA00023136"/>
    </source>
</evidence>
<evidence type="ECO:0000256" key="4">
    <source>
        <dbReference type="ARBA" id="ARBA00022989"/>
    </source>
</evidence>
<dbReference type="Proteomes" id="UP000470470">
    <property type="component" value="Unassembled WGS sequence"/>
</dbReference>
<feature type="transmembrane region" description="Helical" evidence="7">
    <location>
        <begin position="333"/>
        <end position="352"/>
    </location>
</feature>
<keyword evidence="2" id="KW-1003">Cell membrane</keyword>
<feature type="transmembrane region" description="Helical" evidence="7">
    <location>
        <begin position="21"/>
        <end position="47"/>
    </location>
</feature>
<feature type="transmembrane region" description="Helical" evidence="7">
    <location>
        <begin position="59"/>
        <end position="86"/>
    </location>
</feature>
<evidence type="ECO:0000256" key="6">
    <source>
        <dbReference type="SAM" id="MobiDB-lite"/>
    </source>
</evidence>
<keyword evidence="3 7" id="KW-0812">Transmembrane</keyword>
<organism evidence="8 9">
    <name type="scientific">Goekera deserti</name>
    <dbReference type="NCBI Taxonomy" id="2497753"/>
    <lineage>
        <taxon>Bacteria</taxon>
        <taxon>Bacillati</taxon>
        <taxon>Actinomycetota</taxon>
        <taxon>Actinomycetes</taxon>
        <taxon>Geodermatophilales</taxon>
        <taxon>Geodermatophilaceae</taxon>
        <taxon>Goekera</taxon>
    </lineage>
</organism>
<feature type="transmembrane region" description="Helical" evidence="7">
    <location>
        <begin position="291"/>
        <end position="313"/>
    </location>
</feature>
<feature type="transmembrane region" description="Helical" evidence="7">
    <location>
        <begin position="160"/>
        <end position="182"/>
    </location>
</feature>
<keyword evidence="9" id="KW-1185">Reference proteome</keyword>
<gene>
    <name evidence="8" type="ORF">G1H19_09540</name>
</gene>
<dbReference type="PANTHER" id="PTHR30250:SF11">
    <property type="entry name" value="O-ANTIGEN TRANSPORTER-RELATED"/>
    <property type="match status" value="1"/>
</dbReference>
<evidence type="ECO:0000313" key="9">
    <source>
        <dbReference type="Proteomes" id="UP000470470"/>
    </source>
</evidence>
<reference evidence="8 9" key="1">
    <citation type="submission" date="2020-02" db="EMBL/GenBank/DDBJ databases">
        <title>The whole genome sequence of CPCC 205119.</title>
        <authorList>
            <person name="Jiang Z."/>
        </authorList>
    </citation>
    <scope>NUCLEOTIDE SEQUENCE [LARGE SCALE GENOMIC DNA]</scope>
    <source>
        <strain evidence="8 9">CPCC 205119</strain>
    </source>
</reference>
<dbReference type="RefSeq" id="WP_152727689.1">
    <property type="nucleotide sequence ID" value="NZ_JAABOZ010000001.1"/>
</dbReference>
<feature type="region of interest" description="Disordered" evidence="6">
    <location>
        <begin position="440"/>
        <end position="474"/>
    </location>
</feature>
<feature type="transmembrane region" description="Helical" evidence="7">
    <location>
        <begin position="219"/>
        <end position="238"/>
    </location>
</feature>
<evidence type="ECO:0000256" key="3">
    <source>
        <dbReference type="ARBA" id="ARBA00022692"/>
    </source>
</evidence>
<protein>
    <submittedName>
        <fullName evidence="8">Polysaccharide biosynthesis protein</fullName>
    </submittedName>
</protein>
<evidence type="ECO:0000256" key="1">
    <source>
        <dbReference type="ARBA" id="ARBA00004651"/>
    </source>
</evidence>
<dbReference type="InterPro" id="IPR050833">
    <property type="entry name" value="Poly_Biosynth_Transport"/>
</dbReference>
<evidence type="ECO:0000256" key="7">
    <source>
        <dbReference type="SAM" id="Phobius"/>
    </source>
</evidence>
<feature type="transmembrane region" description="Helical" evidence="7">
    <location>
        <begin position="389"/>
        <end position="408"/>
    </location>
</feature>
<dbReference type="GO" id="GO:0005886">
    <property type="term" value="C:plasma membrane"/>
    <property type="evidence" value="ECO:0007669"/>
    <property type="project" value="UniProtKB-SubCell"/>
</dbReference>
<sequence>MTAGTTLPGTVPDVPARAGSLAVAPAALLSLTLLGVNGLAYVFTLLATRVLAPSAFGELAALLNVLLIGVVPAAALQTVTALRLGGAARRGASSLPRVHGVTVLVAAGVGTVGLLGTWPITELLHLSSVAPVAFLALVLVPHTLVGGYDGMLQGAGRYGRLAVVTATFGGAKMVGAATGLLLGGTSTSALAGMAVGAWLGAAGTWLGTGRPGLARPPRGLLVGVAHAAGALFGFVLLVNLDLLLARHHLTAEQAGEYAVGSIIFKIAFWLPQGVGVMLVPKLADPEQRRRALPSAVLLVAGIGGLLVLATAVLRGSALSVLGGEEYGAELGGTVWLFATTGTALAIAQLLLYSGIARADRVAMLTAWGAAGLEVVTVGVLSATGRVSPVTIAITACAVATSLVVLGLVRMRFEAHHPEAVDHREPEEVLAMDTTSSADLGISPAEARRADAAGDPQACLRPREDAPTSGPGRRS</sequence>
<feature type="transmembrane region" description="Helical" evidence="7">
    <location>
        <begin position="188"/>
        <end position="207"/>
    </location>
</feature>
<feature type="transmembrane region" description="Helical" evidence="7">
    <location>
        <begin position="258"/>
        <end position="279"/>
    </location>
</feature>
<accession>A0A7K3WCP8</accession>
<dbReference type="PANTHER" id="PTHR30250">
    <property type="entry name" value="PST FAMILY PREDICTED COLANIC ACID TRANSPORTER"/>
    <property type="match status" value="1"/>
</dbReference>
<feature type="transmembrane region" description="Helical" evidence="7">
    <location>
        <begin position="364"/>
        <end position="383"/>
    </location>
</feature>
<feature type="transmembrane region" description="Helical" evidence="7">
    <location>
        <begin position="126"/>
        <end position="148"/>
    </location>
</feature>
<proteinExistence type="predicted"/>
<evidence type="ECO:0000256" key="2">
    <source>
        <dbReference type="ARBA" id="ARBA00022475"/>
    </source>
</evidence>
<dbReference type="AlphaFoldDB" id="A0A7K3WCP8"/>
<comment type="caution">
    <text evidence="8">The sequence shown here is derived from an EMBL/GenBank/DDBJ whole genome shotgun (WGS) entry which is preliminary data.</text>
</comment>
<feature type="transmembrane region" description="Helical" evidence="7">
    <location>
        <begin position="98"/>
        <end position="120"/>
    </location>
</feature>
<dbReference type="EMBL" id="JAAGWK010000011">
    <property type="protein sequence ID" value="NEL54242.1"/>
    <property type="molecule type" value="Genomic_DNA"/>
</dbReference>